<organism evidence="8 9">
    <name type="scientific">Agrococcus carbonis</name>
    <dbReference type="NCBI Taxonomy" id="684552"/>
    <lineage>
        <taxon>Bacteria</taxon>
        <taxon>Bacillati</taxon>
        <taxon>Actinomycetota</taxon>
        <taxon>Actinomycetes</taxon>
        <taxon>Micrococcales</taxon>
        <taxon>Microbacteriaceae</taxon>
        <taxon>Agrococcus</taxon>
    </lineage>
</organism>
<dbReference type="STRING" id="684552.SAMN04489719_2572"/>
<keyword evidence="5 6" id="KW-0472">Membrane</keyword>
<feature type="domain" description="EamA" evidence="7">
    <location>
        <begin position="17"/>
        <end position="149"/>
    </location>
</feature>
<dbReference type="InterPro" id="IPR037185">
    <property type="entry name" value="EmrE-like"/>
</dbReference>
<dbReference type="Proteomes" id="UP000199649">
    <property type="component" value="Chromosome I"/>
</dbReference>
<reference evidence="9" key="1">
    <citation type="submission" date="2016-10" db="EMBL/GenBank/DDBJ databases">
        <authorList>
            <person name="Varghese N."/>
            <person name="Submissions S."/>
        </authorList>
    </citation>
    <scope>NUCLEOTIDE SEQUENCE [LARGE SCALE GENOMIC DNA]</scope>
    <source>
        <strain evidence="9">DSM 22965</strain>
    </source>
</reference>
<feature type="transmembrane region" description="Helical" evidence="6">
    <location>
        <begin position="47"/>
        <end position="66"/>
    </location>
</feature>
<dbReference type="RefSeq" id="WP_197674422.1">
    <property type="nucleotide sequence ID" value="NZ_LT629734.1"/>
</dbReference>
<dbReference type="EMBL" id="LT629734">
    <property type="protein sequence ID" value="SDS54896.1"/>
    <property type="molecule type" value="Genomic_DNA"/>
</dbReference>
<feature type="transmembrane region" description="Helical" evidence="6">
    <location>
        <begin position="251"/>
        <end position="272"/>
    </location>
</feature>
<feature type="transmembrane region" description="Helical" evidence="6">
    <location>
        <begin position="78"/>
        <end position="95"/>
    </location>
</feature>
<evidence type="ECO:0000256" key="5">
    <source>
        <dbReference type="ARBA" id="ARBA00023136"/>
    </source>
</evidence>
<evidence type="ECO:0000313" key="8">
    <source>
        <dbReference type="EMBL" id="SDS54896.1"/>
    </source>
</evidence>
<evidence type="ECO:0000256" key="6">
    <source>
        <dbReference type="SAM" id="Phobius"/>
    </source>
</evidence>
<evidence type="ECO:0000256" key="4">
    <source>
        <dbReference type="ARBA" id="ARBA00022989"/>
    </source>
</evidence>
<feature type="transmembrane region" description="Helical" evidence="6">
    <location>
        <begin position="192"/>
        <end position="210"/>
    </location>
</feature>
<gene>
    <name evidence="8" type="ORF">SAMN04489719_2572</name>
</gene>
<protein>
    <submittedName>
        <fullName evidence="8">Permease of the drug/metabolite transporter (DMT) superfamily</fullName>
    </submittedName>
</protein>
<feature type="transmembrane region" description="Helical" evidence="6">
    <location>
        <begin position="107"/>
        <end position="126"/>
    </location>
</feature>
<dbReference type="InterPro" id="IPR050638">
    <property type="entry name" value="AA-Vitamin_Transporters"/>
</dbReference>
<dbReference type="InterPro" id="IPR000620">
    <property type="entry name" value="EamA_dom"/>
</dbReference>
<proteinExistence type="inferred from homology"/>
<dbReference type="SUPFAM" id="SSF103481">
    <property type="entry name" value="Multidrug resistance efflux transporter EmrE"/>
    <property type="match status" value="2"/>
</dbReference>
<keyword evidence="9" id="KW-1185">Reference proteome</keyword>
<feature type="transmembrane region" description="Helical" evidence="6">
    <location>
        <begin position="160"/>
        <end position="180"/>
    </location>
</feature>
<evidence type="ECO:0000256" key="1">
    <source>
        <dbReference type="ARBA" id="ARBA00004141"/>
    </source>
</evidence>
<sequence>MSDSARSRTRLGPTAIVFASVGLVAMWSSGFVGAELAARAGGEPITVLAWRFAVLAGVLVAVMLLARRRWPSWSSWRRQGTIALLSQAGYLLLIFEGVRFGVDGGTAALIAALQPMLVATVAGRILGERANGWMWAGMLLGFGGVALVVSGQVGASGAPLWAHALPLGAVLCLSAGTLLQRRWHMHDDLLQTITMQSIVAGAAFMLVALVRGHAAPPATPEVWAAVLWLVVLSSLGGYVLYVTVTRSHGATYVSTMLYLTPPTTMLWVWLVFGVPVSLLGLVGLAVAAVGVAVVLVAQRRSRT</sequence>
<feature type="transmembrane region" description="Helical" evidence="6">
    <location>
        <begin position="133"/>
        <end position="154"/>
    </location>
</feature>
<dbReference type="AlphaFoldDB" id="A0A1H1T4G8"/>
<comment type="subcellular location">
    <subcellularLocation>
        <location evidence="1">Membrane</location>
        <topology evidence="1">Multi-pass membrane protein</topology>
    </subcellularLocation>
</comment>
<keyword evidence="3 6" id="KW-0812">Transmembrane</keyword>
<evidence type="ECO:0000256" key="3">
    <source>
        <dbReference type="ARBA" id="ARBA00022692"/>
    </source>
</evidence>
<name>A0A1H1T4G8_9MICO</name>
<dbReference type="Pfam" id="PF00892">
    <property type="entry name" value="EamA"/>
    <property type="match status" value="2"/>
</dbReference>
<accession>A0A1H1T4G8</accession>
<feature type="transmembrane region" description="Helical" evidence="6">
    <location>
        <begin position="278"/>
        <end position="297"/>
    </location>
</feature>
<dbReference type="PANTHER" id="PTHR32322:SF2">
    <property type="entry name" value="EAMA DOMAIN-CONTAINING PROTEIN"/>
    <property type="match status" value="1"/>
</dbReference>
<dbReference type="GO" id="GO:0016020">
    <property type="term" value="C:membrane"/>
    <property type="evidence" value="ECO:0007669"/>
    <property type="project" value="UniProtKB-SubCell"/>
</dbReference>
<evidence type="ECO:0000259" key="7">
    <source>
        <dbReference type="Pfam" id="PF00892"/>
    </source>
</evidence>
<feature type="transmembrane region" description="Helical" evidence="6">
    <location>
        <begin position="222"/>
        <end position="244"/>
    </location>
</feature>
<evidence type="ECO:0000256" key="2">
    <source>
        <dbReference type="ARBA" id="ARBA00007362"/>
    </source>
</evidence>
<dbReference type="PANTHER" id="PTHR32322">
    <property type="entry name" value="INNER MEMBRANE TRANSPORTER"/>
    <property type="match status" value="1"/>
</dbReference>
<keyword evidence="4 6" id="KW-1133">Transmembrane helix</keyword>
<feature type="domain" description="EamA" evidence="7">
    <location>
        <begin position="162"/>
        <end position="295"/>
    </location>
</feature>
<evidence type="ECO:0000313" key="9">
    <source>
        <dbReference type="Proteomes" id="UP000199649"/>
    </source>
</evidence>
<comment type="similarity">
    <text evidence="2">Belongs to the EamA transporter family.</text>
</comment>